<keyword evidence="6" id="KW-1185">Reference proteome</keyword>
<feature type="region of interest" description="Disordered" evidence="3">
    <location>
        <begin position="654"/>
        <end position="693"/>
    </location>
</feature>
<reference evidence="5 6" key="1">
    <citation type="journal article" date="2023" name="Hortic Res">
        <title>Pangenome of water caltrop reveals structural variations and asymmetric subgenome divergence after allopolyploidization.</title>
        <authorList>
            <person name="Zhang X."/>
            <person name="Chen Y."/>
            <person name="Wang L."/>
            <person name="Yuan Y."/>
            <person name="Fang M."/>
            <person name="Shi L."/>
            <person name="Lu R."/>
            <person name="Comes H.P."/>
            <person name="Ma Y."/>
            <person name="Chen Y."/>
            <person name="Huang G."/>
            <person name="Zhou Y."/>
            <person name="Zheng Z."/>
            <person name="Qiu Y."/>
        </authorList>
    </citation>
    <scope>NUCLEOTIDE SEQUENCE [LARGE SCALE GENOMIC DNA]</scope>
    <source>
        <strain evidence="5">F231</strain>
    </source>
</reference>
<feature type="compositionally biased region" description="Basic and acidic residues" evidence="3">
    <location>
        <begin position="475"/>
        <end position="514"/>
    </location>
</feature>
<dbReference type="InterPro" id="IPR056888">
    <property type="entry name" value="NET2A-D/KIP1-like_dom"/>
</dbReference>
<proteinExistence type="predicted"/>
<accession>A0AAN7LJ32</accession>
<dbReference type="Pfam" id="PF24918">
    <property type="entry name" value="NET2A_C"/>
    <property type="match status" value="1"/>
</dbReference>
<feature type="coiled-coil region" evidence="2">
    <location>
        <begin position="627"/>
        <end position="654"/>
    </location>
</feature>
<feature type="region of interest" description="Disordered" evidence="3">
    <location>
        <begin position="475"/>
        <end position="521"/>
    </location>
</feature>
<dbReference type="EMBL" id="JAXQNO010000012">
    <property type="protein sequence ID" value="KAK4787677.1"/>
    <property type="molecule type" value="Genomic_DNA"/>
</dbReference>
<dbReference type="PROSITE" id="PS51774">
    <property type="entry name" value="NAB"/>
    <property type="match status" value="1"/>
</dbReference>
<evidence type="ECO:0000256" key="2">
    <source>
        <dbReference type="SAM" id="Coils"/>
    </source>
</evidence>
<evidence type="ECO:0000256" key="3">
    <source>
        <dbReference type="SAM" id="MobiDB-lite"/>
    </source>
</evidence>
<evidence type="ECO:0000259" key="4">
    <source>
        <dbReference type="PROSITE" id="PS51774"/>
    </source>
</evidence>
<protein>
    <recommendedName>
        <fullName evidence="4">NAB domain-containing protein</fullName>
    </recommendedName>
</protein>
<organism evidence="5 6">
    <name type="scientific">Trapa natans</name>
    <name type="common">Water chestnut</name>
    <dbReference type="NCBI Taxonomy" id="22666"/>
    <lineage>
        <taxon>Eukaryota</taxon>
        <taxon>Viridiplantae</taxon>
        <taxon>Streptophyta</taxon>
        <taxon>Embryophyta</taxon>
        <taxon>Tracheophyta</taxon>
        <taxon>Spermatophyta</taxon>
        <taxon>Magnoliopsida</taxon>
        <taxon>eudicotyledons</taxon>
        <taxon>Gunneridae</taxon>
        <taxon>Pentapetalae</taxon>
        <taxon>rosids</taxon>
        <taxon>malvids</taxon>
        <taxon>Myrtales</taxon>
        <taxon>Lythraceae</taxon>
        <taxon>Trapa</taxon>
    </lineage>
</organism>
<sequence length="973" mass="111130">MLQRAASNAYSWWWASHIRTKQSKWLEQSIHDMEEKVGETLKLIDDDGDSFVKRANTYYRKRPEILAFVEDSFKSYRALADRYDHLSRELQSANRKIATAFPDELHSDVDDDDEEDDISRKSGNFPDRQGNKDLPEGQKGRIPKAPGGPGKDFRSPSMSFLRKGQLRRNTSYGKAVINIPSSGLSKDEALQEIDKLQKEILSLQTEKEFVKSSFERGKERYWEIESQITEMQKKVCSLQDEFSVGIVIEDNEARTLMATSALKSCQEALIKLQERHRQSEEEVKIEDGKIQEAYEKFQGISGVSVARNVDQEERTDGMNSAGGDHQASELRDKGELELARDEMMEEINAKVSVPELAERIDHLVDKVVNLEVEVSLQASLVRRLRLETAVLQAHVQALEEEKKNVPPDGSEKMHEKMEDFEKELKRVKNFKQHVVSQCRNLLSHFTLATSNISSLSAKLEHLNLDDEVEMAGLFREAKSESTDGRRDEEEMKVDRRGVQDHDAENSREERKDGRVPTFHDPAKDRQGEIIAISGPSCDVDASSEKPPESVQNYKGDNHDLFDTVTETTNQEFGEEGGDGQPNWRKLYLNGFEDRDKSLLDEYTSILRSYKDVKNKLSEVEKKNREGLFEMAMEIRDLRNENAQMEEELQSLRQKLGGPTGNTGGGDENSNGTALNNDPNVHSSPSSATTESGSKQPLYKLLLLHNDRFTKTMKFRDKDVNLYKIGRPSVVTTIEEKLRMDIDEIMEENLEFWLRFSTSVHQIQKFQSTFLDLQAELVKLHVAKKQHEGSSKSSRSSSSAPPSTSEVRPIYKHLKEIQTEIKLWFEHYEMLKEELQDRYSALGDMQDEITRVLEMGGSVRGEKDLITEYQGAKYQGEVQNMKQENKKVEDELRAGLERVKKLQGEIERVTKKLDKDHGITALMKEQRQHARSSSSIKSKIPLRSFLFGAKLKKQKSPSLLSCVSPAMQSDYTSL</sequence>
<feature type="compositionally biased region" description="Basic and acidic residues" evidence="3">
    <location>
        <begin position="129"/>
        <end position="139"/>
    </location>
</feature>
<dbReference type="InterPro" id="IPR011684">
    <property type="entry name" value="NAB"/>
</dbReference>
<gene>
    <name evidence="5" type="ORF">SAY86_011510</name>
</gene>
<feature type="coiled-coil region" evidence="2">
    <location>
        <begin position="186"/>
        <end position="213"/>
    </location>
</feature>
<dbReference type="Pfam" id="PF07765">
    <property type="entry name" value="KIP1"/>
    <property type="match status" value="1"/>
</dbReference>
<feature type="compositionally biased region" description="Gly residues" evidence="3">
    <location>
        <begin position="657"/>
        <end position="666"/>
    </location>
</feature>
<feature type="region of interest" description="Disordered" evidence="3">
    <location>
        <begin position="535"/>
        <end position="559"/>
    </location>
</feature>
<comment type="caution">
    <text evidence="5">The sequence shown here is derived from an EMBL/GenBank/DDBJ whole genome shotgun (WGS) entry which is preliminary data.</text>
</comment>
<evidence type="ECO:0000256" key="1">
    <source>
        <dbReference type="ARBA" id="ARBA00023054"/>
    </source>
</evidence>
<dbReference type="Pfam" id="PF25014">
    <property type="entry name" value="NET2A"/>
    <property type="match status" value="1"/>
</dbReference>
<keyword evidence="1 2" id="KW-0175">Coiled coil</keyword>
<feature type="region of interest" description="Disordered" evidence="3">
    <location>
        <begin position="784"/>
        <end position="806"/>
    </location>
</feature>
<name>A0AAN7LJ32_TRANT</name>
<dbReference type="AlphaFoldDB" id="A0AAN7LJ32"/>
<feature type="compositionally biased region" description="Low complexity" evidence="3">
    <location>
        <begin position="790"/>
        <end position="804"/>
    </location>
</feature>
<dbReference type="InterPro" id="IPR056889">
    <property type="entry name" value="NET2A-D/KIP1-like_C"/>
</dbReference>
<dbReference type="Proteomes" id="UP001346149">
    <property type="component" value="Unassembled WGS sequence"/>
</dbReference>
<dbReference type="GO" id="GO:0003779">
    <property type="term" value="F:actin binding"/>
    <property type="evidence" value="ECO:0007669"/>
    <property type="project" value="InterPro"/>
</dbReference>
<dbReference type="PANTHER" id="PTHR31631:SF3">
    <property type="entry name" value="PROTEIN NETWORKED 2B"/>
    <property type="match status" value="1"/>
</dbReference>
<feature type="compositionally biased region" description="Low complexity" evidence="3">
    <location>
        <begin position="682"/>
        <end position="693"/>
    </location>
</feature>
<feature type="domain" description="NAB" evidence="4">
    <location>
        <begin position="10"/>
        <end position="90"/>
    </location>
</feature>
<feature type="region of interest" description="Disordered" evidence="3">
    <location>
        <begin position="101"/>
        <end position="158"/>
    </location>
</feature>
<dbReference type="PANTHER" id="PTHR31631">
    <property type="entry name" value="PROTEIN NETWORKED 2D"/>
    <property type="match status" value="1"/>
</dbReference>
<feature type="compositionally biased region" description="Polar residues" evidence="3">
    <location>
        <begin position="667"/>
        <end position="681"/>
    </location>
</feature>
<evidence type="ECO:0000313" key="5">
    <source>
        <dbReference type="EMBL" id="KAK4787677.1"/>
    </source>
</evidence>
<evidence type="ECO:0000313" key="6">
    <source>
        <dbReference type="Proteomes" id="UP001346149"/>
    </source>
</evidence>
<feature type="coiled-coil region" evidence="2">
    <location>
        <begin position="870"/>
        <end position="911"/>
    </location>
</feature>